<reference evidence="4 5" key="1">
    <citation type="submission" date="2020-01" db="EMBL/GenBank/DDBJ databases">
        <title>Identification and distribution of gene clusters putatively required for synthesis of sphingolipid metabolism inhibitors in phylogenetically diverse species of the filamentous fungus Fusarium.</title>
        <authorList>
            <person name="Kim H.-S."/>
            <person name="Busman M."/>
            <person name="Brown D.W."/>
            <person name="Divon H."/>
            <person name="Uhlig S."/>
            <person name="Proctor R.H."/>
        </authorList>
    </citation>
    <scope>NUCLEOTIDE SEQUENCE [LARGE SCALE GENOMIC DNA]</scope>
    <source>
        <strain evidence="4 5">NRRL 20459</strain>
    </source>
</reference>
<sequence>MQYHLLAAIMTTAVVAGPQPFGQLPHTVTARVEAFPLLVPQQNISDFKSLLYLSKIGPSTWANDQQNGEFGVSRQWLDSTKDVWLSQFNWRARETRVNSFPNFRITINDSDFGDFGVHFAALFSSRPDAIPIIFLHGWPGSFMEFLRIMELLSHKYTPGTLPYHVVVPSLPGYGLSSQPPLNKEFTMVDAARILNQMMIELGFGNGYIAQGGDVGSFISSLLARNHAECKAFHRVNLLMASQSNHSMVGLTATDLDHLERAKRFQATGTAYAMEHGTRPATIGLALSASPLGLLAWIGEKLLEWVDEPLPLDDILADVSLYWFTSTYPSSLYPYRATFQNGSDFTAPKNKPLGFSSFPFEIYALPKAWAEEEYPNLRFYREHDKASDDGWNFHESLLADVEEFIAEVGRPAVRQ</sequence>
<keyword evidence="5" id="KW-1185">Reference proteome</keyword>
<dbReference type="InterPro" id="IPR010497">
    <property type="entry name" value="Epoxide_hydro_N"/>
</dbReference>
<evidence type="ECO:0000313" key="4">
    <source>
        <dbReference type="EMBL" id="KAF4463305.1"/>
    </source>
</evidence>
<gene>
    <name evidence="4" type="ORF">FALBO_9868</name>
</gene>
<evidence type="ECO:0000313" key="5">
    <source>
        <dbReference type="Proteomes" id="UP000554235"/>
    </source>
</evidence>
<dbReference type="InterPro" id="IPR029058">
    <property type="entry name" value="AB_hydrolase_fold"/>
</dbReference>
<dbReference type="InterPro" id="IPR016292">
    <property type="entry name" value="Epoxide_hydrolase"/>
</dbReference>
<organism evidence="4 5">
    <name type="scientific">Fusarium albosuccineum</name>
    <dbReference type="NCBI Taxonomy" id="1237068"/>
    <lineage>
        <taxon>Eukaryota</taxon>
        <taxon>Fungi</taxon>
        <taxon>Dikarya</taxon>
        <taxon>Ascomycota</taxon>
        <taxon>Pezizomycotina</taxon>
        <taxon>Sordariomycetes</taxon>
        <taxon>Hypocreomycetidae</taxon>
        <taxon>Hypocreales</taxon>
        <taxon>Nectriaceae</taxon>
        <taxon>Fusarium</taxon>
        <taxon>Fusarium decemcellulare species complex</taxon>
    </lineage>
</organism>
<dbReference type="Pfam" id="PF06441">
    <property type="entry name" value="EHN"/>
    <property type="match status" value="1"/>
</dbReference>
<evidence type="ECO:0000256" key="2">
    <source>
        <dbReference type="ARBA" id="ARBA00022801"/>
    </source>
</evidence>
<dbReference type="PANTHER" id="PTHR21661:SF39">
    <property type="entry name" value="HYDROLASE, PUTATIVE (AFU_ORTHOLOGUE AFUA_3G08960)-RELATED"/>
    <property type="match status" value="1"/>
</dbReference>
<dbReference type="EMBL" id="JAADYS010001386">
    <property type="protein sequence ID" value="KAF4463305.1"/>
    <property type="molecule type" value="Genomic_DNA"/>
</dbReference>
<evidence type="ECO:0000259" key="3">
    <source>
        <dbReference type="Pfam" id="PF06441"/>
    </source>
</evidence>
<evidence type="ECO:0000256" key="1">
    <source>
        <dbReference type="ARBA" id="ARBA00010088"/>
    </source>
</evidence>
<comment type="similarity">
    <text evidence="1">Belongs to the peptidase S33 family.</text>
</comment>
<dbReference type="GO" id="GO:0097176">
    <property type="term" value="P:epoxide metabolic process"/>
    <property type="evidence" value="ECO:0007669"/>
    <property type="project" value="TreeGrafter"/>
</dbReference>
<dbReference type="AlphaFoldDB" id="A0A8H4P8L1"/>
<dbReference type="InterPro" id="IPR000639">
    <property type="entry name" value="Epox_hydrolase-like"/>
</dbReference>
<dbReference type="GO" id="GO:0004301">
    <property type="term" value="F:epoxide hydrolase activity"/>
    <property type="evidence" value="ECO:0007669"/>
    <property type="project" value="TreeGrafter"/>
</dbReference>
<dbReference type="Gene3D" id="3.40.50.1820">
    <property type="entry name" value="alpha/beta hydrolase"/>
    <property type="match status" value="1"/>
</dbReference>
<protein>
    <submittedName>
        <fullName evidence="4">Epoxide hydrolase</fullName>
    </submittedName>
</protein>
<dbReference type="PRINTS" id="PR00412">
    <property type="entry name" value="EPOXHYDRLASE"/>
</dbReference>
<dbReference type="PIRSF" id="PIRSF001112">
    <property type="entry name" value="Epoxide_hydrolase"/>
    <property type="match status" value="1"/>
</dbReference>
<dbReference type="Proteomes" id="UP000554235">
    <property type="component" value="Unassembled WGS sequence"/>
</dbReference>
<name>A0A8H4P8L1_9HYPO</name>
<dbReference type="OrthoDB" id="7130006at2759"/>
<dbReference type="SUPFAM" id="SSF53474">
    <property type="entry name" value="alpha/beta-Hydrolases"/>
    <property type="match status" value="1"/>
</dbReference>
<proteinExistence type="inferred from homology"/>
<feature type="domain" description="Epoxide hydrolase N-terminal" evidence="3">
    <location>
        <begin position="33"/>
        <end position="145"/>
    </location>
</feature>
<comment type="caution">
    <text evidence="4">The sequence shown here is derived from an EMBL/GenBank/DDBJ whole genome shotgun (WGS) entry which is preliminary data.</text>
</comment>
<keyword evidence="2 4" id="KW-0378">Hydrolase</keyword>
<accession>A0A8H4P8L1</accession>
<dbReference type="PANTHER" id="PTHR21661">
    <property type="entry name" value="EPOXIDE HYDROLASE 1-RELATED"/>
    <property type="match status" value="1"/>
</dbReference>